<dbReference type="CDD" id="cd12797">
    <property type="entry name" value="M23_peptidase"/>
    <property type="match status" value="1"/>
</dbReference>
<dbReference type="Pfam" id="PF01551">
    <property type="entry name" value="Peptidase_M23"/>
    <property type="match status" value="1"/>
</dbReference>
<dbReference type="Proteomes" id="UP000177960">
    <property type="component" value="Unassembled WGS sequence"/>
</dbReference>
<gene>
    <name evidence="3" type="ORF">A3B92_02680</name>
</gene>
<protein>
    <recommendedName>
        <fullName evidence="2">M23ase beta-sheet core domain-containing protein</fullName>
    </recommendedName>
</protein>
<organism evidence="3 4">
    <name type="scientific">Candidatus Harrisonbacteria bacterium RIFCSPHIGHO2_02_FULL_42_16</name>
    <dbReference type="NCBI Taxonomy" id="1798404"/>
    <lineage>
        <taxon>Bacteria</taxon>
        <taxon>Candidatus Harrisoniibacteriota</taxon>
    </lineage>
</organism>
<proteinExistence type="predicted"/>
<dbReference type="EMBL" id="MHJG01000003">
    <property type="protein sequence ID" value="OGY64411.1"/>
    <property type="molecule type" value="Genomic_DNA"/>
</dbReference>
<keyword evidence="1" id="KW-0175">Coiled coil</keyword>
<dbReference type="Gene3D" id="6.10.250.3150">
    <property type="match status" value="1"/>
</dbReference>
<dbReference type="Gene3D" id="2.70.70.10">
    <property type="entry name" value="Glucose Permease (Domain IIA)"/>
    <property type="match status" value="1"/>
</dbReference>
<feature type="coiled-coil region" evidence="1">
    <location>
        <begin position="177"/>
        <end position="246"/>
    </location>
</feature>
<evidence type="ECO:0000313" key="3">
    <source>
        <dbReference type="EMBL" id="OGY64411.1"/>
    </source>
</evidence>
<dbReference type="PANTHER" id="PTHR21666:SF270">
    <property type="entry name" value="MUREIN HYDROLASE ACTIVATOR ENVC"/>
    <property type="match status" value="1"/>
</dbReference>
<dbReference type="PANTHER" id="PTHR21666">
    <property type="entry name" value="PEPTIDASE-RELATED"/>
    <property type="match status" value="1"/>
</dbReference>
<dbReference type="AlphaFoldDB" id="A0A1G1ZIP7"/>
<reference evidence="3 4" key="1">
    <citation type="journal article" date="2016" name="Nat. Commun.">
        <title>Thousands of microbial genomes shed light on interconnected biogeochemical processes in an aquifer system.</title>
        <authorList>
            <person name="Anantharaman K."/>
            <person name="Brown C.T."/>
            <person name="Hug L.A."/>
            <person name="Sharon I."/>
            <person name="Castelle C.J."/>
            <person name="Probst A.J."/>
            <person name="Thomas B.C."/>
            <person name="Singh A."/>
            <person name="Wilkins M.J."/>
            <person name="Karaoz U."/>
            <person name="Brodie E.L."/>
            <person name="Williams K.H."/>
            <person name="Hubbard S.S."/>
            <person name="Banfield J.F."/>
        </authorList>
    </citation>
    <scope>NUCLEOTIDE SEQUENCE [LARGE SCALE GENOMIC DNA]</scope>
</reference>
<name>A0A1G1ZIP7_9BACT</name>
<accession>A0A1G1ZIP7</accession>
<feature type="coiled-coil region" evidence="1">
    <location>
        <begin position="33"/>
        <end position="130"/>
    </location>
</feature>
<comment type="caution">
    <text evidence="3">The sequence shown here is derived from an EMBL/GenBank/DDBJ whole genome shotgun (WGS) entry which is preliminary data.</text>
</comment>
<evidence type="ECO:0000313" key="4">
    <source>
        <dbReference type="Proteomes" id="UP000177960"/>
    </source>
</evidence>
<evidence type="ECO:0000256" key="1">
    <source>
        <dbReference type="SAM" id="Coils"/>
    </source>
</evidence>
<dbReference type="SUPFAM" id="SSF51261">
    <property type="entry name" value="Duplicated hybrid motif"/>
    <property type="match status" value="1"/>
</dbReference>
<feature type="domain" description="M23ase beta-sheet core" evidence="2">
    <location>
        <begin position="291"/>
        <end position="384"/>
    </location>
</feature>
<dbReference type="GO" id="GO:0004222">
    <property type="term" value="F:metalloendopeptidase activity"/>
    <property type="evidence" value="ECO:0007669"/>
    <property type="project" value="TreeGrafter"/>
</dbReference>
<dbReference type="STRING" id="1798404.A3B92_02680"/>
<dbReference type="InterPro" id="IPR011055">
    <property type="entry name" value="Dup_hybrid_motif"/>
</dbReference>
<evidence type="ECO:0000259" key="2">
    <source>
        <dbReference type="Pfam" id="PF01551"/>
    </source>
</evidence>
<sequence length="414" mass="46491">MKLKFFLPVFLIITYILTYNVFAVSPPDLKQQINDKTQTLQEINQQILKTQQDLQETEGKSKTLKKEIQNTDSGIQQLNLNIRASGINIDKLKLEVGSLQYEILDVKDKINSKKQAVAALLKELQKKDNETALYTILKNKSLAESFSEVQNLVNLNNKLSSDVSELTNFGEELSGKLQMTSNKKSEIELENKNLKNRKVIVNNQKVEKENLLAQTKNQERSYQKLISDLESQQAAIAEEIELLESELRLTIDPNLLPTSRPGVLAMPTQGKFTQPYGATNFARYAYKGQWHNGIDIAAPIGAPVFAAESGKILEVWNQDNYCYKGAYGKFIVIEHKNNLTTLYAHLSLQTVKKGDEVKRGDLIGYIGSTGYATGPHLHFTVYASQTFRIGPSKVNCGPVMPYGGDLDPKQYLNL</sequence>
<dbReference type="InterPro" id="IPR050570">
    <property type="entry name" value="Cell_wall_metabolism_enzyme"/>
</dbReference>
<dbReference type="InterPro" id="IPR016047">
    <property type="entry name" value="M23ase_b-sheet_dom"/>
</dbReference>